<dbReference type="OrthoDB" id="9807959at2"/>
<protein>
    <submittedName>
        <fullName evidence="1">Type II toxin-antitoxin system HicB family antitoxin</fullName>
    </submittedName>
</protein>
<dbReference type="AlphaFoldDB" id="A0A429YSF9"/>
<accession>A0A429YSF9</accession>
<gene>
    <name evidence="1" type="ORF">EJC49_21430</name>
</gene>
<proteinExistence type="predicted"/>
<dbReference type="InterPro" id="IPR010982">
    <property type="entry name" value="Lambda_DNA-bd_dom_sf"/>
</dbReference>
<dbReference type="InterPro" id="IPR035069">
    <property type="entry name" value="TTHA1013/TTHA0281-like"/>
</dbReference>
<evidence type="ECO:0000313" key="1">
    <source>
        <dbReference type="EMBL" id="RST84314.1"/>
    </source>
</evidence>
<dbReference type="SUPFAM" id="SSF143100">
    <property type="entry name" value="TTHA1013/TTHA0281-like"/>
    <property type="match status" value="1"/>
</dbReference>
<dbReference type="GO" id="GO:0003677">
    <property type="term" value="F:DNA binding"/>
    <property type="evidence" value="ECO:0007669"/>
    <property type="project" value="InterPro"/>
</dbReference>
<name>A0A429YSF9_9HYPH</name>
<organism evidence="1 2">
    <name type="scientific">Aquibium carbonis</name>
    <dbReference type="NCBI Taxonomy" id="2495581"/>
    <lineage>
        <taxon>Bacteria</taxon>
        <taxon>Pseudomonadati</taxon>
        <taxon>Pseudomonadota</taxon>
        <taxon>Alphaproteobacteria</taxon>
        <taxon>Hyphomicrobiales</taxon>
        <taxon>Phyllobacteriaceae</taxon>
        <taxon>Aquibium</taxon>
    </lineage>
</organism>
<dbReference type="RefSeq" id="WP_126701969.1">
    <property type="nucleotide sequence ID" value="NZ_RWKW01000097.1"/>
</dbReference>
<dbReference type="EMBL" id="RWKW01000097">
    <property type="protein sequence ID" value="RST84314.1"/>
    <property type="molecule type" value="Genomic_DNA"/>
</dbReference>
<dbReference type="SUPFAM" id="SSF47413">
    <property type="entry name" value="lambda repressor-like DNA-binding domains"/>
    <property type="match status" value="1"/>
</dbReference>
<reference evidence="1 2" key="1">
    <citation type="submission" date="2018-12" db="EMBL/GenBank/DDBJ databases">
        <title>Mesorhizobium carbonis sp. nov., isolated from coal mine water.</title>
        <authorList>
            <person name="Xin W."/>
            <person name="Xu Z."/>
            <person name="Xiang F."/>
            <person name="Zhang J."/>
            <person name="Xi L."/>
            <person name="Liu J."/>
        </authorList>
    </citation>
    <scope>NUCLEOTIDE SEQUENCE [LARGE SCALE GENOMIC DNA]</scope>
    <source>
        <strain evidence="1 2">B2.3</strain>
    </source>
</reference>
<dbReference type="Proteomes" id="UP000278398">
    <property type="component" value="Unassembled WGS sequence"/>
</dbReference>
<keyword evidence="2" id="KW-1185">Reference proteome</keyword>
<comment type="caution">
    <text evidence="1">The sequence shown here is derived from an EMBL/GenBank/DDBJ whole genome shotgun (WGS) entry which is preliminary data.</text>
</comment>
<sequence>MLSYRVRLEPDDDGSVLVTCPALPEVTSFGADEAEALERVVDAVEVALAGRIADGTEIPASDAAGTGDRVVVPALTALKVALHCEMKGAGVTRADLARRLGWHREQVDRLFRLDHASRLDQLEQAFFVLGRRLDIAVRDAA</sequence>
<dbReference type="Gene3D" id="3.30.160.250">
    <property type="match status" value="1"/>
</dbReference>
<evidence type="ECO:0000313" key="2">
    <source>
        <dbReference type="Proteomes" id="UP000278398"/>
    </source>
</evidence>